<dbReference type="AlphaFoldDB" id="A0A9Q4GJB0"/>
<evidence type="ECO:0000313" key="2">
    <source>
        <dbReference type="EMBL" id="MCX2819051.1"/>
    </source>
</evidence>
<comment type="caution">
    <text evidence="2">The sequence shown here is derived from an EMBL/GenBank/DDBJ whole genome shotgun (WGS) entry which is preliminary data.</text>
</comment>
<dbReference type="InterPro" id="IPR002577">
    <property type="entry name" value="HTH_HxlR"/>
</dbReference>
<name>A0A9Q4GJB0_9EURY</name>
<dbReference type="SUPFAM" id="SSF46785">
    <property type="entry name" value="Winged helix' DNA-binding domain"/>
    <property type="match status" value="1"/>
</dbReference>
<dbReference type="InterPro" id="IPR036388">
    <property type="entry name" value="WH-like_DNA-bd_sf"/>
</dbReference>
<reference evidence="2" key="1">
    <citation type="submission" date="2022-09" db="EMBL/GenBank/DDBJ databases">
        <title>Haloadaptaus new haloarchaeum isolated from saline soil.</title>
        <authorList>
            <person name="Duran-Viseras A."/>
            <person name="Sanchez-Porro C."/>
            <person name="Ventosa A."/>
        </authorList>
    </citation>
    <scope>NUCLEOTIDE SEQUENCE</scope>
    <source>
        <strain evidence="2">F3-133</strain>
    </source>
</reference>
<dbReference type="Gene3D" id="1.10.10.10">
    <property type="entry name" value="Winged helix-like DNA-binding domain superfamily/Winged helix DNA-binding domain"/>
    <property type="match status" value="1"/>
</dbReference>
<sequence length="39" mass="4846">MDRNQFDEIPPRVEYELTEEGRELEERLTPLLEWAKERK</sequence>
<dbReference type="EMBL" id="RKLV01000006">
    <property type="protein sequence ID" value="MCX2819051.1"/>
    <property type="molecule type" value="Genomic_DNA"/>
</dbReference>
<dbReference type="Pfam" id="PF01638">
    <property type="entry name" value="HxlR"/>
    <property type="match status" value="1"/>
</dbReference>
<evidence type="ECO:0000313" key="3">
    <source>
        <dbReference type="Proteomes" id="UP001149411"/>
    </source>
</evidence>
<dbReference type="Proteomes" id="UP001149411">
    <property type="component" value="Unassembled WGS sequence"/>
</dbReference>
<dbReference type="InterPro" id="IPR036390">
    <property type="entry name" value="WH_DNA-bd_sf"/>
</dbReference>
<feature type="domain" description="HTH hxlR-type" evidence="1">
    <location>
        <begin position="1"/>
        <end position="39"/>
    </location>
</feature>
<accession>A0A9Q4GJB0</accession>
<proteinExistence type="predicted"/>
<dbReference type="RefSeq" id="WP_266086990.1">
    <property type="nucleotide sequence ID" value="NZ_RKLV01000006.1"/>
</dbReference>
<organism evidence="2 3">
    <name type="scientific">Halorutilus salinus</name>
    <dbReference type="NCBI Taxonomy" id="2487751"/>
    <lineage>
        <taxon>Archaea</taxon>
        <taxon>Methanobacteriati</taxon>
        <taxon>Methanobacteriota</taxon>
        <taxon>Stenosarchaea group</taxon>
        <taxon>Halobacteria</taxon>
        <taxon>Halorutilales</taxon>
        <taxon>Halorutilaceae</taxon>
        <taxon>Halorutilus</taxon>
    </lineage>
</organism>
<dbReference type="PROSITE" id="PS51118">
    <property type="entry name" value="HTH_HXLR"/>
    <property type="match status" value="1"/>
</dbReference>
<gene>
    <name evidence="2" type="ORF">EGH25_06765</name>
</gene>
<protein>
    <submittedName>
        <fullName evidence="2">Winged helix-turn-helix transcriptional regulator</fullName>
    </submittedName>
</protein>
<evidence type="ECO:0000259" key="1">
    <source>
        <dbReference type="PROSITE" id="PS51118"/>
    </source>
</evidence>
<keyword evidence="3" id="KW-1185">Reference proteome</keyword>